<dbReference type="GO" id="GO:0005524">
    <property type="term" value="F:ATP binding"/>
    <property type="evidence" value="ECO:0007669"/>
    <property type="project" value="InterPro"/>
</dbReference>
<feature type="domain" description="ATPase dynein-related AAA" evidence="2">
    <location>
        <begin position="184"/>
        <end position="312"/>
    </location>
</feature>
<dbReference type="PANTHER" id="PTHR42759">
    <property type="entry name" value="MOXR FAMILY PROTEIN"/>
    <property type="match status" value="1"/>
</dbReference>
<name>A0A6I4MVR3_9ACTN</name>
<dbReference type="Pfam" id="PF07728">
    <property type="entry name" value="AAA_5"/>
    <property type="match status" value="1"/>
</dbReference>
<evidence type="ECO:0000256" key="1">
    <source>
        <dbReference type="SAM" id="MobiDB-lite"/>
    </source>
</evidence>
<accession>A0A6I4MVR3</accession>
<proteinExistence type="predicted"/>
<dbReference type="AlphaFoldDB" id="A0A6I4MVR3"/>
<dbReference type="PANTHER" id="PTHR42759:SF1">
    <property type="entry name" value="MAGNESIUM-CHELATASE SUBUNIT CHLD"/>
    <property type="match status" value="1"/>
</dbReference>
<feature type="region of interest" description="Disordered" evidence="1">
    <location>
        <begin position="78"/>
        <end position="161"/>
    </location>
</feature>
<dbReference type="InterPro" id="IPR036390">
    <property type="entry name" value="WH_DNA-bd_sf"/>
</dbReference>
<dbReference type="InterPro" id="IPR027417">
    <property type="entry name" value="P-loop_NTPase"/>
</dbReference>
<dbReference type="Gene3D" id="3.40.50.300">
    <property type="entry name" value="P-loop containing nucleotide triphosphate hydrolases"/>
    <property type="match status" value="1"/>
</dbReference>
<gene>
    <name evidence="3" type="ORF">F8568_045120</name>
</gene>
<feature type="compositionally biased region" description="Low complexity" evidence="1">
    <location>
        <begin position="125"/>
        <end position="144"/>
    </location>
</feature>
<dbReference type="SUPFAM" id="SSF52540">
    <property type="entry name" value="P-loop containing nucleoside triphosphate hydrolases"/>
    <property type="match status" value="1"/>
</dbReference>
<evidence type="ECO:0000313" key="4">
    <source>
        <dbReference type="Proteomes" id="UP000462055"/>
    </source>
</evidence>
<dbReference type="Gene3D" id="1.10.10.10">
    <property type="entry name" value="Winged helix-like DNA-binding domain superfamily/Winged helix DNA-binding domain"/>
    <property type="match status" value="1"/>
</dbReference>
<keyword evidence="4" id="KW-1185">Reference proteome</keyword>
<dbReference type="Proteomes" id="UP000462055">
    <property type="component" value="Unassembled WGS sequence"/>
</dbReference>
<evidence type="ECO:0000313" key="3">
    <source>
        <dbReference type="EMBL" id="MWA07391.1"/>
    </source>
</evidence>
<feature type="region of interest" description="Disordered" evidence="1">
    <location>
        <begin position="1"/>
        <end position="34"/>
    </location>
</feature>
<protein>
    <submittedName>
        <fullName evidence="3">AAA domain-containing protein</fullName>
    </submittedName>
</protein>
<sequence>MTTVPTTTPASGAVPTAAAPGAVPAPNRGRLGQGELRRRVAAVLVDRPQNLFSPGEIAKDLGRSAGAVANALDTLTDRGQAERVSGRPRRYRATATTGDATKGGSAGTRAVRRTPPAAPAPAAPPSGTTAPATATGSASGKTASQYGRGPVVRPNGQTYHPRRLADLPDVAALRRLREASIAALLYGPPGTGKTSLVEAAFPDLITVAGDGDTAVADFIGEYTQAPGGGYEFVYGPLVTAMTEGRCLFIDDATLISPKVLAVVYPAMDGRRQITVKAHKGETITAAEGFYVIAGHNPGVHGAVLTEALASRFSAQIQVSTDYDLAATLNIDKRAVRVARNLARRQASGEIGWAPQLRELIAFQKMTKVLGAEAAVANLLGIAPEEDRDAVAEVISSVYGSAVAPLSLGRQI</sequence>
<comment type="caution">
    <text evidence="3">The sequence shown here is derived from an EMBL/GenBank/DDBJ whole genome shotgun (WGS) entry which is preliminary data.</text>
</comment>
<feature type="compositionally biased region" description="Low complexity" evidence="1">
    <location>
        <begin position="93"/>
        <end position="115"/>
    </location>
</feature>
<evidence type="ECO:0000259" key="2">
    <source>
        <dbReference type="Pfam" id="PF07728"/>
    </source>
</evidence>
<dbReference type="SUPFAM" id="SSF46785">
    <property type="entry name" value="Winged helix' DNA-binding domain"/>
    <property type="match status" value="1"/>
</dbReference>
<dbReference type="InterPro" id="IPR036388">
    <property type="entry name" value="WH-like_DNA-bd_sf"/>
</dbReference>
<dbReference type="GO" id="GO:0016887">
    <property type="term" value="F:ATP hydrolysis activity"/>
    <property type="evidence" value="ECO:0007669"/>
    <property type="project" value="InterPro"/>
</dbReference>
<dbReference type="RefSeq" id="WP_151600314.1">
    <property type="nucleotide sequence ID" value="NZ_WBMS02000073.1"/>
</dbReference>
<reference evidence="3" key="1">
    <citation type="submission" date="2019-12" db="EMBL/GenBank/DDBJ databases">
        <title>Actinomadura physcomitrii sp. nov., a novel actinomycete isolated from moss [Physcomitrium sphaericum (Ludw) Fuernr].</title>
        <authorList>
            <person name="Zhuang X."/>
        </authorList>
    </citation>
    <scope>NUCLEOTIDE SEQUENCE [LARGE SCALE GENOMIC DNA]</scope>
    <source>
        <strain evidence="3">LD22</strain>
    </source>
</reference>
<dbReference type="EMBL" id="WBMS02000073">
    <property type="protein sequence ID" value="MWA07391.1"/>
    <property type="molecule type" value="Genomic_DNA"/>
</dbReference>
<dbReference type="InterPro" id="IPR050764">
    <property type="entry name" value="CbbQ/NirQ/NorQ/GpvN"/>
</dbReference>
<organism evidence="3 4">
    <name type="scientific">Actinomadura physcomitrii</name>
    <dbReference type="NCBI Taxonomy" id="2650748"/>
    <lineage>
        <taxon>Bacteria</taxon>
        <taxon>Bacillati</taxon>
        <taxon>Actinomycetota</taxon>
        <taxon>Actinomycetes</taxon>
        <taxon>Streptosporangiales</taxon>
        <taxon>Thermomonosporaceae</taxon>
        <taxon>Actinomadura</taxon>
    </lineage>
</organism>
<dbReference type="InterPro" id="IPR011704">
    <property type="entry name" value="ATPase_dyneun-rel_AAA"/>
</dbReference>